<dbReference type="EMBL" id="LXQA010700263">
    <property type="protein sequence ID" value="MCI66689.1"/>
    <property type="molecule type" value="Genomic_DNA"/>
</dbReference>
<comment type="caution">
    <text evidence="1">The sequence shown here is derived from an EMBL/GenBank/DDBJ whole genome shotgun (WGS) entry which is preliminary data.</text>
</comment>
<feature type="non-terminal residue" evidence="1">
    <location>
        <position position="1"/>
    </location>
</feature>
<keyword evidence="2" id="KW-1185">Reference proteome</keyword>
<sequence length="69" mass="7337">DEFLGGFGLKPPQSTLFCVRSPGEDLESPGAVLDIAGRGGGDMVASCRQMSPEKANHFVEESLSVARRE</sequence>
<evidence type="ECO:0000313" key="1">
    <source>
        <dbReference type="EMBL" id="MCI66689.1"/>
    </source>
</evidence>
<evidence type="ECO:0000313" key="2">
    <source>
        <dbReference type="Proteomes" id="UP000265520"/>
    </source>
</evidence>
<accession>A0A392U029</accession>
<protein>
    <submittedName>
        <fullName evidence="1">Uncharacterized protein</fullName>
    </submittedName>
</protein>
<organism evidence="1 2">
    <name type="scientific">Trifolium medium</name>
    <dbReference type="NCBI Taxonomy" id="97028"/>
    <lineage>
        <taxon>Eukaryota</taxon>
        <taxon>Viridiplantae</taxon>
        <taxon>Streptophyta</taxon>
        <taxon>Embryophyta</taxon>
        <taxon>Tracheophyta</taxon>
        <taxon>Spermatophyta</taxon>
        <taxon>Magnoliopsida</taxon>
        <taxon>eudicotyledons</taxon>
        <taxon>Gunneridae</taxon>
        <taxon>Pentapetalae</taxon>
        <taxon>rosids</taxon>
        <taxon>fabids</taxon>
        <taxon>Fabales</taxon>
        <taxon>Fabaceae</taxon>
        <taxon>Papilionoideae</taxon>
        <taxon>50 kb inversion clade</taxon>
        <taxon>NPAAA clade</taxon>
        <taxon>Hologalegina</taxon>
        <taxon>IRL clade</taxon>
        <taxon>Trifolieae</taxon>
        <taxon>Trifolium</taxon>
    </lineage>
</organism>
<name>A0A392U029_9FABA</name>
<dbReference type="AlphaFoldDB" id="A0A392U029"/>
<feature type="non-terminal residue" evidence="1">
    <location>
        <position position="69"/>
    </location>
</feature>
<reference evidence="1 2" key="1">
    <citation type="journal article" date="2018" name="Front. Plant Sci.">
        <title>Red Clover (Trifolium pratense) and Zigzag Clover (T. medium) - A Picture of Genomic Similarities and Differences.</title>
        <authorList>
            <person name="Dluhosova J."/>
            <person name="Istvanek J."/>
            <person name="Nedelnik J."/>
            <person name="Repkova J."/>
        </authorList>
    </citation>
    <scope>NUCLEOTIDE SEQUENCE [LARGE SCALE GENOMIC DNA]</scope>
    <source>
        <strain evidence="2">cv. 10/8</strain>
        <tissue evidence="1">Leaf</tissue>
    </source>
</reference>
<dbReference type="Proteomes" id="UP000265520">
    <property type="component" value="Unassembled WGS sequence"/>
</dbReference>
<proteinExistence type="predicted"/>